<protein>
    <submittedName>
        <fullName evidence="1">Uncharacterized protein</fullName>
    </submittedName>
</protein>
<proteinExistence type="predicted"/>
<keyword evidence="2" id="KW-1185">Reference proteome</keyword>
<reference evidence="1 2" key="1">
    <citation type="submission" date="2024-09" db="EMBL/GenBank/DDBJ databases">
        <title>Genome sequencing and assembly of Phytophthora oleae, isolate VK10A, causative agent of rot of olive drupes.</title>
        <authorList>
            <person name="Conti Taguali S."/>
            <person name="Riolo M."/>
            <person name="La Spada F."/>
            <person name="Cacciola S.O."/>
            <person name="Dionisio G."/>
        </authorList>
    </citation>
    <scope>NUCLEOTIDE SEQUENCE [LARGE SCALE GENOMIC DNA]</scope>
    <source>
        <strain evidence="1 2">VK10A</strain>
    </source>
</reference>
<organism evidence="1 2">
    <name type="scientific">Phytophthora oleae</name>
    <dbReference type="NCBI Taxonomy" id="2107226"/>
    <lineage>
        <taxon>Eukaryota</taxon>
        <taxon>Sar</taxon>
        <taxon>Stramenopiles</taxon>
        <taxon>Oomycota</taxon>
        <taxon>Peronosporomycetes</taxon>
        <taxon>Peronosporales</taxon>
        <taxon>Peronosporaceae</taxon>
        <taxon>Phytophthora</taxon>
    </lineage>
</organism>
<sequence length="126" mass="14209">MFRQPMPPFVAPSRLDSPATVDIVFLYRDFVDILENVSVSAPVTTLRNQLCKQLKDNFNIDVSPEGIRLKTLLNVNGEWPAEGDTKHAESRPTTISNLVGTEFEGAGAECTCWLSYLRMRTREILH</sequence>
<dbReference type="Proteomes" id="UP001632037">
    <property type="component" value="Unassembled WGS sequence"/>
</dbReference>
<dbReference type="AlphaFoldDB" id="A0ABD3EYH6"/>
<dbReference type="EMBL" id="JBIMZQ010000057">
    <property type="protein sequence ID" value="KAL3658120.1"/>
    <property type="molecule type" value="Genomic_DNA"/>
</dbReference>
<gene>
    <name evidence="1" type="ORF">V7S43_016963</name>
</gene>
<name>A0ABD3EYH6_9STRA</name>
<evidence type="ECO:0000313" key="1">
    <source>
        <dbReference type="EMBL" id="KAL3658120.1"/>
    </source>
</evidence>
<accession>A0ABD3EYH6</accession>
<comment type="caution">
    <text evidence="1">The sequence shown here is derived from an EMBL/GenBank/DDBJ whole genome shotgun (WGS) entry which is preliminary data.</text>
</comment>
<evidence type="ECO:0000313" key="2">
    <source>
        <dbReference type="Proteomes" id="UP001632037"/>
    </source>
</evidence>